<protein>
    <recommendedName>
        <fullName evidence="3">DUF559 domain-containing protein</fullName>
    </recommendedName>
</protein>
<evidence type="ECO:0008006" key="3">
    <source>
        <dbReference type="Google" id="ProtNLM"/>
    </source>
</evidence>
<name>A0A502E162_9MYCO</name>
<dbReference type="Proteomes" id="UP000320095">
    <property type="component" value="Unassembled WGS sequence"/>
</dbReference>
<keyword evidence="2" id="KW-1185">Reference proteome</keyword>
<accession>A0A502E162</accession>
<comment type="caution">
    <text evidence="1">The sequence shown here is derived from an EMBL/GenBank/DDBJ whole genome shotgun (WGS) entry which is preliminary data.</text>
</comment>
<sequence>MEQLVVASEALASGALTRQQLRMGYVQLHRDIYAPRELGLTARDRALAAWLWSRREATLVGNSAAAMHGTKWISADEPAELARSRFTAATGIIVRSGTIAGDELCVRRGIPCTTAARTAYDIGRFMLPDKSIARIDALLNATGCLVGDVEEIAGRHSKARGIRRLRAALDLVDGGAESPQETRLRLIMVRGGLPRVATQIPVAGDRGRIVRRIDMGWPEWMVGVEYDGEQHWTNSRAYEDDIDRLEFLAAKRWLIVRVSSRHMRTPNEVVRRARDALQSRGWSPRLH</sequence>
<dbReference type="InterPro" id="IPR011335">
    <property type="entry name" value="Restrct_endonuc-II-like"/>
</dbReference>
<gene>
    <name evidence="1" type="ORF">EAH80_23915</name>
</gene>
<dbReference type="SUPFAM" id="SSF52980">
    <property type="entry name" value="Restriction endonuclease-like"/>
    <property type="match status" value="1"/>
</dbReference>
<evidence type="ECO:0000313" key="1">
    <source>
        <dbReference type="EMBL" id="TPG31528.1"/>
    </source>
</evidence>
<proteinExistence type="predicted"/>
<dbReference type="AlphaFoldDB" id="A0A502E162"/>
<dbReference type="OrthoDB" id="3173471at2"/>
<dbReference type="EMBL" id="RCZG01000012">
    <property type="protein sequence ID" value="TPG31528.1"/>
    <property type="molecule type" value="Genomic_DNA"/>
</dbReference>
<dbReference type="Gene3D" id="3.40.960.10">
    <property type="entry name" value="VSR Endonuclease"/>
    <property type="match status" value="1"/>
</dbReference>
<dbReference type="RefSeq" id="WP_140696624.1">
    <property type="nucleotide sequence ID" value="NZ_RCZG01000012.1"/>
</dbReference>
<evidence type="ECO:0000313" key="2">
    <source>
        <dbReference type="Proteomes" id="UP000320095"/>
    </source>
</evidence>
<organism evidence="1 2">
    <name type="scientific">Mycolicibacterium hodleri</name>
    <dbReference type="NCBI Taxonomy" id="49897"/>
    <lineage>
        <taxon>Bacteria</taxon>
        <taxon>Bacillati</taxon>
        <taxon>Actinomycetota</taxon>
        <taxon>Actinomycetes</taxon>
        <taxon>Mycobacteriales</taxon>
        <taxon>Mycobacteriaceae</taxon>
        <taxon>Mycolicibacterium</taxon>
    </lineage>
</organism>
<reference evidence="1 2" key="1">
    <citation type="journal article" date="2019" name="Environ. Microbiol.">
        <title>Species interactions and distinct microbial communities in high Arctic permafrost affected cryosols are associated with the CH4 and CO2 gas fluxes.</title>
        <authorList>
            <person name="Altshuler I."/>
            <person name="Hamel J."/>
            <person name="Turney S."/>
            <person name="Magnuson E."/>
            <person name="Levesque R."/>
            <person name="Greer C."/>
            <person name="Whyte L.G."/>
        </authorList>
    </citation>
    <scope>NUCLEOTIDE SEQUENCE [LARGE SCALE GENOMIC DNA]</scope>
    <source>
        <strain evidence="1 2">S5.20</strain>
    </source>
</reference>